<dbReference type="InterPro" id="IPR026353">
    <property type="entry name" value="Hypoxan-DNA_Glyclase"/>
</dbReference>
<evidence type="ECO:0000259" key="1">
    <source>
        <dbReference type="SMART" id="SM00986"/>
    </source>
</evidence>
<gene>
    <name evidence="2" type="ORF">PIGHUM_04060</name>
</gene>
<dbReference type="Pfam" id="PF03167">
    <property type="entry name" value="UDG"/>
    <property type="match status" value="1"/>
</dbReference>
<reference evidence="2 3" key="1">
    <citation type="submission" date="2018-10" db="EMBL/GenBank/DDBJ databases">
        <authorList>
            <person name="Criscuolo A."/>
        </authorList>
    </citation>
    <scope>NUCLEOTIDE SEQUENCE [LARGE SCALE GENOMIC DNA]</scope>
    <source>
        <strain evidence="2">DnA1</strain>
    </source>
</reference>
<dbReference type="InterPro" id="IPR005122">
    <property type="entry name" value="Uracil-DNA_glycosylase-like"/>
</dbReference>
<dbReference type="Gene3D" id="3.40.470.10">
    <property type="entry name" value="Uracil-DNA glycosylase-like domain"/>
    <property type="match status" value="1"/>
</dbReference>
<dbReference type="SMART" id="SM00987">
    <property type="entry name" value="UreE_C"/>
    <property type="match status" value="1"/>
</dbReference>
<dbReference type="SUPFAM" id="SSF52141">
    <property type="entry name" value="Uracil-DNA glycosylase-like"/>
    <property type="match status" value="1"/>
</dbReference>
<sequence length="167" mass="18511">MTQSPELSGFPPVLAPDAAILLLGSFPGVASLAQAQYYAHPRNQFWRLLGACLEVEALHLLPYEERLRVVVRHRVGIWDVVASCRRKGSLDAAVTGAEVNPLAAYLREHAPRLECIGFNGGLSWKLGRHLADHGYRVCRLASSSPAAAMYSFEQKLEQWRPLFACRS</sequence>
<dbReference type="SMART" id="SM00986">
    <property type="entry name" value="UDG"/>
    <property type="match status" value="1"/>
</dbReference>
<proteinExistence type="predicted"/>
<dbReference type="Proteomes" id="UP000277294">
    <property type="component" value="Unassembled WGS sequence"/>
</dbReference>
<evidence type="ECO:0000313" key="2">
    <source>
        <dbReference type="EMBL" id="VCU71968.1"/>
    </source>
</evidence>
<organism evidence="2 3">
    <name type="scientific">Pigmentiphaga humi</name>
    <dbReference type="NCBI Taxonomy" id="2478468"/>
    <lineage>
        <taxon>Bacteria</taxon>
        <taxon>Pseudomonadati</taxon>
        <taxon>Pseudomonadota</taxon>
        <taxon>Betaproteobacteria</taxon>
        <taxon>Burkholderiales</taxon>
        <taxon>Alcaligenaceae</taxon>
        <taxon>Pigmentiphaga</taxon>
    </lineage>
</organism>
<protein>
    <submittedName>
        <fullName evidence="2">Uracil DNA glycosylase superfamily protein</fullName>
    </submittedName>
</protein>
<name>A0A3P4B8E4_9BURK</name>
<evidence type="ECO:0000313" key="3">
    <source>
        <dbReference type="Proteomes" id="UP000277294"/>
    </source>
</evidence>
<dbReference type="EMBL" id="UWPJ01000033">
    <property type="protein sequence ID" value="VCU71968.1"/>
    <property type="molecule type" value="Genomic_DNA"/>
</dbReference>
<dbReference type="NCBIfam" id="TIGR04274">
    <property type="entry name" value="hypoxanDNAglyco"/>
    <property type="match status" value="1"/>
</dbReference>
<feature type="domain" description="Uracil-DNA glycosylase-like" evidence="1">
    <location>
        <begin position="11"/>
        <end position="163"/>
    </location>
</feature>
<keyword evidence="3" id="KW-1185">Reference proteome</keyword>
<dbReference type="AlphaFoldDB" id="A0A3P4B8E4"/>
<accession>A0A3P4B8E4</accession>
<dbReference type="CDD" id="cd10032">
    <property type="entry name" value="UDG-F6_HDG"/>
    <property type="match status" value="1"/>
</dbReference>
<dbReference type="InterPro" id="IPR036895">
    <property type="entry name" value="Uracil-DNA_glycosylase-like_sf"/>
</dbReference>